<evidence type="ECO:0000256" key="1">
    <source>
        <dbReference type="ARBA" id="ARBA00007448"/>
    </source>
</evidence>
<keyword evidence="6" id="KW-1185">Reference proteome</keyword>
<protein>
    <submittedName>
        <fullName evidence="5">Mitochondrial chaperone bcs1</fullName>
    </submittedName>
</protein>
<keyword evidence="3" id="KW-0067">ATP-binding</keyword>
<dbReference type="GO" id="GO:0005524">
    <property type="term" value="F:ATP binding"/>
    <property type="evidence" value="ECO:0007669"/>
    <property type="project" value="UniProtKB-KW"/>
</dbReference>
<evidence type="ECO:0000313" key="5">
    <source>
        <dbReference type="EMBL" id="KAK3371243.1"/>
    </source>
</evidence>
<evidence type="ECO:0000313" key="6">
    <source>
        <dbReference type="Proteomes" id="UP001287356"/>
    </source>
</evidence>
<dbReference type="PANTHER" id="PTHR23070">
    <property type="entry name" value="BCS1 AAA-TYPE ATPASE"/>
    <property type="match status" value="1"/>
</dbReference>
<sequence length="231" mass="25466">MSTIDLNCKEEIIQDINGFLTSEPWYYQRGIPFRRGYLFHGPPGTGKTSFVSAIAASFGLPIFIINARDSRLTDDKLGALFKKVDKRCIIILDDIDGVGRPAGTAVNGRDGISLSGLLTAIDGVSSHEGHVLIMTTNKPDELGHALVRPGRIDKRVQFNNATSKQAMQCFQRIYGNENEESNELAKEFSGKIPDGAFSIADIQGFLIENKNDLAQAVENTDAWDISLIYWL</sequence>
<dbReference type="InterPro" id="IPR057495">
    <property type="entry name" value="AAA_lid_BCS1"/>
</dbReference>
<gene>
    <name evidence="5" type="ORF">B0T24DRAFT_650288</name>
</gene>
<proteinExistence type="inferred from homology"/>
<name>A0AAE0K704_9PEZI</name>
<dbReference type="Pfam" id="PF25426">
    <property type="entry name" value="AAA_lid_BCS1"/>
    <property type="match status" value="1"/>
</dbReference>
<dbReference type="Gene3D" id="3.40.50.300">
    <property type="entry name" value="P-loop containing nucleotide triphosphate hydrolases"/>
    <property type="match status" value="1"/>
</dbReference>
<dbReference type="Pfam" id="PF00004">
    <property type="entry name" value="AAA"/>
    <property type="match status" value="1"/>
</dbReference>
<evidence type="ECO:0000256" key="3">
    <source>
        <dbReference type="ARBA" id="ARBA00022840"/>
    </source>
</evidence>
<dbReference type="InterPro" id="IPR027417">
    <property type="entry name" value="P-loop_NTPase"/>
</dbReference>
<dbReference type="SUPFAM" id="SSF52540">
    <property type="entry name" value="P-loop containing nucleoside triphosphate hydrolases"/>
    <property type="match status" value="1"/>
</dbReference>
<dbReference type="GO" id="GO:0016887">
    <property type="term" value="F:ATP hydrolysis activity"/>
    <property type="evidence" value="ECO:0007669"/>
    <property type="project" value="InterPro"/>
</dbReference>
<comment type="similarity">
    <text evidence="1">Belongs to the AAA ATPase family. BCS1 subfamily.</text>
</comment>
<dbReference type="InterPro" id="IPR050747">
    <property type="entry name" value="Mitochondrial_chaperone_BCS1"/>
</dbReference>
<dbReference type="Proteomes" id="UP001287356">
    <property type="component" value="Unassembled WGS sequence"/>
</dbReference>
<dbReference type="SMART" id="SM00382">
    <property type="entry name" value="AAA"/>
    <property type="match status" value="1"/>
</dbReference>
<accession>A0AAE0K704</accession>
<keyword evidence="2" id="KW-0547">Nucleotide-binding</keyword>
<evidence type="ECO:0000256" key="2">
    <source>
        <dbReference type="ARBA" id="ARBA00022741"/>
    </source>
</evidence>
<dbReference type="InterPro" id="IPR003959">
    <property type="entry name" value="ATPase_AAA_core"/>
</dbReference>
<evidence type="ECO:0000259" key="4">
    <source>
        <dbReference type="SMART" id="SM00382"/>
    </source>
</evidence>
<dbReference type="AlphaFoldDB" id="A0AAE0K704"/>
<reference evidence="5" key="2">
    <citation type="submission" date="2023-06" db="EMBL/GenBank/DDBJ databases">
        <authorList>
            <consortium name="Lawrence Berkeley National Laboratory"/>
            <person name="Haridas S."/>
            <person name="Hensen N."/>
            <person name="Bonometti L."/>
            <person name="Westerberg I."/>
            <person name="Brannstrom I.O."/>
            <person name="Guillou S."/>
            <person name="Cros-Aarteil S."/>
            <person name="Calhoun S."/>
            <person name="Kuo A."/>
            <person name="Mondo S."/>
            <person name="Pangilinan J."/>
            <person name="Riley R."/>
            <person name="Labutti K."/>
            <person name="Andreopoulos B."/>
            <person name="Lipzen A."/>
            <person name="Chen C."/>
            <person name="Yanf M."/>
            <person name="Daum C."/>
            <person name="Ng V."/>
            <person name="Clum A."/>
            <person name="Steindorff A."/>
            <person name="Ohm R."/>
            <person name="Martin F."/>
            <person name="Silar P."/>
            <person name="Natvig D."/>
            <person name="Lalanne C."/>
            <person name="Gautier V."/>
            <person name="Ament-Velasquez S.L."/>
            <person name="Kruys A."/>
            <person name="Hutchinson M.I."/>
            <person name="Powell A.J."/>
            <person name="Barry K."/>
            <person name="Miller A.N."/>
            <person name="Grigoriev I.V."/>
            <person name="Debuchy R."/>
            <person name="Gladieux P."/>
            <person name="Thoren M.H."/>
            <person name="Johannesson H."/>
        </authorList>
    </citation>
    <scope>NUCLEOTIDE SEQUENCE</scope>
    <source>
        <strain evidence="5">CBS 958.72</strain>
    </source>
</reference>
<dbReference type="EMBL" id="JAULSN010000005">
    <property type="protein sequence ID" value="KAK3371243.1"/>
    <property type="molecule type" value="Genomic_DNA"/>
</dbReference>
<organism evidence="5 6">
    <name type="scientific">Lasiosphaeria ovina</name>
    <dbReference type="NCBI Taxonomy" id="92902"/>
    <lineage>
        <taxon>Eukaryota</taxon>
        <taxon>Fungi</taxon>
        <taxon>Dikarya</taxon>
        <taxon>Ascomycota</taxon>
        <taxon>Pezizomycotina</taxon>
        <taxon>Sordariomycetes</taxon>
        <taxon>Sordariomycetidae</taxon>
        <taxon>Sordariales</taxon>
        <taxon>Lasiosphaeriaceae</taxon>
        <taxon>Lasiosphaeria</taxon>
    </lineage>
</organism>
<dbReference type="InterPro" id="IPR003593">
    <property type="entry name" value="AAA+_ATPase"/>
</dbReference>
<comment type="caution">
    <text evidence="5">The sequence shown here is derived from an EMBL/GenBank/DDBJ whole genome shotgun (WGS) entry which is preliminary data.</text>
</comment>
<feature type="domain" description="AAA+ ATPase" evidence="4">
    <location>
        <begin position="33"/>
        <end position="162"/>
    </location>
</feature>
<reference evidence="5" key="1">
    <citation type="journal article" date="2023" name="Mol. Phylogenet. Evol.">
        <title>Genome-scale phylogeny and comparative genomics of the fungal order Sordariales.</title>
        <authorList>
            <person name="Hensen N."/>
            <person name="Bonometti L."/>
            <person name="Westerberg I."/>
            <person name="Brannstrom I.O."/>
            <person name="Guillou S."/>
            <person name="Cros-Aarteil S."/>
            <person name="Calhoun S."/>
            <person name="Haridas S."/>
            <person name="Kuo A."/>
            <person name="Mondo S."/>
            <person name="Pangilinan J."/>
            <person name="Riley R."/>
            <person name="LaButti K."/>
            <person name="Andreopoulos B."/>
            <person name="Lipzen A."/>
            <person name="Chen C."/>
            <person name="Yan M."/>
            <person name="Daum C."/>
            <person name="Ng V."/>
            <person name="Clum A."/>
            <person name="Steindorff A."/>
            <person name="Ohm R.A."/>
            <person name="Martin F."/>
            <person name="Silar P."/>
            <person name="Natvig D.O."/>
            <person name="Lalanne C."/>
            <person name="Gautier V."/>
            <person name="Ament-Velasquez S.L."/>
            <person name="Kruys A."/>
            <person name="Hutchinson M.I."/>
            <person name="Powell A.J."/>
            <person name="Barry K."/>
            <person name="Miller A.N."/>
            <person name="Grigoriev I.V."/>
            <person name="Debuchy R."/>
            <person name="Gladieux P."/>
            <person name="Hiltunen Thoren M."/>
            <person name="Johannesson H."/>
        </authorList>
    </citation>
    <scope>NUCLEOTIDE SEQUENCE</scope>
    <source>
        <strain evidence="5">CBS 958.72</strain>
    </source>
</reference>